<name>B4K0V6_DROGR</name>
<dbReference type="OrthoDB" id="5984396at2759"/>
<accession>B4K0V6</accession>
<keyword evidence="1 2" id="KW-0175">Coiled coil</keyword>
<keyword evidence="5" id="KW-1185">Reference proteome</keyword>
<evidence type="ECO:0000313" key="4">
    <source>
        <dbReference type="EMBL" id="EDV94231.1"/>
    </source>
</evidence>
<evidence type="ECO:0000256" key="2">
    <source>
        <dbReference type="SAM" id="Coils"/>
    </source>
</evidence>
<dbReference type="HOGENOM" id="CLU_1195929_0_0_1"/>
<dbReference type="AlphaFoldDB" id="B4K0V6"/>
<proteinExistence type="predicted"/>
<dbReference type="STRING" id="7222.B4K0V6"/>
<protein>
    <submittedName>
        <fullName evidence="4">GH13916</fullName>
    </submittedName>
</protein>
<dbReference type="EMBL" id="CH916589">
    <property type="protein sequence ID" value="EDV94231.1"/>
    <property type="molecule type" value="Genomic_DNA"/>
</dbReference>
<dbReference type="Proteomes" id="UP000001070">
    <property type="component" value="Unassembled WGS sequence"/>
</dbReference>
<dbReference type="PANTHER" id="PTHR46292">
    <property type="entry name" value="COILED-COIL DOMAIN-CONTAINING PROTEIN 102A"/>
    <property type="match status" value="1"/>
</dbReference>
<evidence type="ECO:0000256" key="1">
    <source>
        <dbReference type="ARBA" id="ARBA00023054"/>
    </source>
</evidence>
<dbReference type="InParanoid" id="B4K0V6"/>
<evidence type="ECO:0000313" key="5">
    <source>
        <dbReference type="Proteomes" id="UP000001070"/>
    </source>
</evidence>
<gene>
    <name evidence="4" type="primary">Dgri\GH13916</name>
    <name evidence="4" type="ORF">Dgri_GH13916</name>
</gene>
<evidence type="ECO:0000256" key="3">
    <source>
        <dbReference type="SAM" id="MobiDB-lite"/>
    </source>
</evidence>
<reference evidence="4 5" key="1">
    <citation type="journal article" date="2007" name="Nature">
        <title>Evolution of genes and genomes on the Drosophila phylogeny.</title>
        <authorList>
            <consortium name="Drosophila 12 Genomes Consortium"/>
            <person name="Clark A.G."/>
            <person name="Eisen M.B."/>
            <person name="Smith D.R."/>
            <person name="Bergman C.M."/>
            <person name="Oliver B."/>
            <person name="Markow T.A."/>
            <person name="Kaufman T.C."/>
            <person name="Kellis M."/>
            <person name="Gelbart W."/>
            <person name="Iyer V.N."/>
            <person name="Pollard D.A."/>
            <person name="Sackton T.B."/>
            <person name="Larracuente A.M."/>
            <person name="Singh N.D."/>
            <person name="Abad J.P."/>
            <person name="Abt D.N."/>
            <person name="Adryan B."/>
            <person name="Aguade M."/>
            <person name="Akashi H."/>
            <person name="Anderson W.W."/>
            <person name="Aquadro C.F."/>
            <person name="Ardell D.H."/>
            <person name="Arguello R."/>
            <person name="Artieri C.G."/>
            <person name="Barbash D.A."/>
            <person name="Barker D."/>
            <person name="Barsanti P."/>
            <person name="Batterham P."/>
            <person name="Batzoglou S."/>
            <person name="Begun D."/>
            <person name="Bhutkar A."/>
            <person name="Blanco E."/>
            <person name="Bosak S.A."/>
            <person name="Bradley R.K."/>
            <person name="Brand A.D."/>
            <person name="Brent M.R."/>
            <person name="Brooks A.N."/>
            <person name="Brown R.H."/>
            <person name="Butlin R.K."/>
            <person name="Caggese C."/>
            <person name="Calvi B.R."/>
            <person name="Bernardo de Carvalho A."/>
            <person name="Caspi A."/>
            <person name="Castrezana S."/>
            <person name="Celniker S.E."/>
            <person name="Chang J.L."/>
            <person name="Chapple C."/>
            <person name="Chatterji S."/>
            <person name="Chinwalla A."/>
            <person name="Civetta A."/>
            <person name="Clifton S.W."/>
            <person name="Comeron J.M."/>
            <person name="Costello J.C."/>
            <person name="Coyne J.A."/>
            <person name="Daub J."/>
            <person name="David R.G."/>
            <person name="Delcher A.L."/>
            <person name="Delehaunty K."/>
            <person name="Do C.B."/>
            <person name="Ebling H."/>
            <person name="Edwards K."/>
            <person name="Eickbush T."/>
            <person name="Evans J.D."/>
            <person name="Filipski A."/>
            <person name="Findeiss S."/>
            <person name="Freyhult E."/>
            <person name="Fulton L."/>
            <person name="Fulton R."/>
            <person name="Garcia A.C."/>
            <person name="Gardiner A."/>
            <person name="Garfield D.A."/>
            <person name="Garvin B.E."/>
            <person name="Gibson G."/>
            <person name="Gilbert D."/>
            <person name="Gnerre S."/>
            <person name="Godfrey J."/>
            <person name="Good R."/>
            <person name="Gotea V."/>
            <person name="Gravely B."/>
            <person name="Greenberg A.J."/>
            <person name="Griffiths-Jones S."/>
            <person name="Gross S."/>
            <person name="Guigo R."/>
            <person name="Gustafson E.A."/>
            <person name="Haerty W."/>
            <person name="Hahn M.W."/>
            <person name="Halligan D.L."/>
            <person name="Halpern A.L."/>
            <person name="Halter G.M."/>
            <person name="Han M.V."/>
            <person name="Heger A."/>
            <person name="Hillier L."/>
            <person name="Hinrichs A.S."/>
            <person name="Holmes I."/>
            <person name="Hoskins R.A."/>
            <person name="Hubisz M.J."/>
            <person name="Hultmark D."/>
            <person name="Huntley M.A."/>
            <person name="Jaffe D.B."/>
            <person name="Jagadeeshan S."/>
            <person name="Jeck W.R."/>
            <person name="Johnson J."/>
            <person name="Jones C.D."/>
            <person name="Jordan W.C."/>
            <person name="Karpen G.H."/>
            <person name="Kataoka E."/>
            <person name="Keightley P.D."/>
            <person name="Kheradpour P."/>
            <person name="Kirkness E.F."/>
            <person name="Koerich L.B."/>
            <person name="Kristiansen K."/>
            <person name="Kudrna D."/>
            <person name="Kulathinal R.J."/>
            <person name="Kumar S."/>
            <person name="Kwok R."/>
            <person name="Lander E."/>
            <person name="Langley C.H."/>
            <person name="Lapoint R."/>
            <person name="Lazzaro B.P."/>
            <person name="Lee S.J."/>
            <person name="Levesque L."/>
            <person name="Li R."/>
            <person name="Lin C.F."/>
            <person name="Lin M.F."/>
            <person name="Lindblad-Toh K."/>
            <person name="Llopart A."/>
            <person name="Long M."/>
            <person name="Low L."/>
            <person name="Lozovsky E."/>
            <person name="Lu J."/>
            <person name="Luo M."/>
            <person name="Machado C.A."/>
            <person name="Makalowski W."/>
            <person name="Marzo M."/>
            <person name="Matsuda M."/>
            <person name="Matzkin L."/>
            <person name="McAllister B."/>
            <person name="McBride C.S."/>
            <person name="McKernan B."/>
            <person name="McKernan K."/>
            <person name="Mendez-Lago M."/>
            <person name="Minx P."/>
            <person name="Mollenhauer M.U."/>
            <person name="Montooth K."/>
            <person name="Mount S.M."/>
            <person name="Mu X."/>
            <person name="Myers E."/>
            <person name="Negre B."/>
            <person name="Newfeld S."/>
            <person name="Nielsen R."/>
            <person name="Noor M.A."/>
            <person name="O'Grady P."/>
            <person name="Pachter L."/>
            <person name="Papaceit M."/>
            <person name="Parisi M.J."/>
            <person name="Parisi M."/>
            <person name="Parts L."/>
            <person name="Pedersen J.S."/>
            <person name="Pesole G."/>
            <person name="Phillippy A.M."/>
            <person name="Ponting C.P."/>
            <person name="Pop M."/>
            <person name="Porcelli D."/>
            <person name="Powell J.R."/>
            <person name="Prohaska S."/>
            <person name="Pruitt K."/>
            <person name="Puig M."/>
            <person name="Quesneville H."/>
            <person name="Ram K.R."/>
            <person name="Rand D."/>
            <person name="Rasmussen M.D."/>
            <person name="Reed L.K."/>
            <person name="Reenan R."/>
            <person name="Reily A."/>
            <person name="Remington K.A."/>
            <person name="Rieger T.T."/>
            <person name="Ritchie M.G."/>
            <person name="Robin C."/>
            <person name="Rogers Y.H."/>
            <person name="Rohde C."/>
            <person name="Rozas J."/>
            <person name="Rubenfield M.J."/>
            <person name="Ruiz A."/>
            <person name="Russo S."/>
            <person name="Salzberg S.L."/>
            <person name="Sanchez-Gracia A."/>
            <person name="Saranga D.J."/>
            <person name="Sato H."/>
            <person name="Schaeffer S.W."/>
            <person name="Schatz M.C."/>
            <person name="Schlenke T."/>
            <person name="Schwartz R."/>
            <person name="Segarra C."/>
            <person name="Singh R.S."/>
            <person name="Sirot L."/>
            <person name="Sirota M."/>
            <person name="Sisneros N.B."/>
            <person name="Smith C.D."/>
            <person name="Smith T.F."/>
            <person name="Spieth J."/>
            <person name="Stage D.E."/>
            <person name="Stark A."/>
            <person name="Stephan W."/>
            <person name="Strausberg R.L."/>
            <person name="Strempel S."/>
            <person name="Sturgill D."/>
            <person name="Sutton G."/>
            <person name="Sutton G.G."/>
            <person name="Tao W."/>
            <person name="Teichmann S."/>
            <person name="Tobari Y.N."/>
            <person name="Tomimura Y."/>
            <person name="Tsolas J.M."/>
            <person name="Valente V.L."/>
            <person name="Venter E."/>
            <person name="Venter J.C."/>
            <person name="Vicario S."/>
            <person name="Vieira F.G."/>
            <person name="Vilella A.J."/>
            <person name="Villasante A."/>
            <person name="Walenz B."/>
            <person name="Wang J."/>
            <person name="Wasserman M."/>
            <person name="Watts T."/>
            <person name="Wilson D."/>
            <person name="Wilson R.K."/>
            <person name="Wing R.A."/>
            <person name="Wolfner M.F."/>
            <person name="Wong A."/>
            <person name="Wong G.K."/>
            <person name="Wu C.I."/>
            <person name="Wu G."/>
            <person name="Yamamoto D."/>
            <person name="Yang H.P."/>
            <person name="Yang S.P."/>
            <person name="Yorke J.A."/>
            <person name="Yoshida K."/>
            <person name="Zdobnov E."/>
            <person name="Zhang P."/>
            <person name="Zhang Y."/>
            <person name="Zimin A.V."/>
            <person name="Baldwin J."/>
            <person name="Abdouelleil A."/>
            <person name="Abdulkadir J."/>
            <person name="Abebe A."/>
            <person name="Abera B."/>
            <person name="Abreu J."/>
            <person name="Acer S.C."/>
            <person name="Aftuck L."/>
            <person name="Alexander A."/>
            <person name="An P."/>
            <person name="Anderson E."/>
            <person name="Anderson S."/>
            <person name="Arachi H."/>
            <person name="Azer M."/>
            <person name="Bachantsang P."/>
            <person name="Barry A."/>
            <person name="Bayul T."/>
            <person name="Berlin A."/>
            <person name="Bessette D."/>
            <person name="Bloom T."/>
            <person name="Blye J."/>
            <person name="Boguslavskiy L."/>
            <person name="Bonnet C."/>
            <person name="Boukhgalter B."/>
            <person name="Bourzgui I."/>
            <person name="Brown A."/>
            <person name="Cahill P."/>
            <person name="Channer S."/>
            <person name="Cheshatsang Y."/>
            <person name="Chuda L."/>
            <person name="Citroen M."/>
            <person name="Collymore A."/>
            <person name="Cooke P."/>
            <person name="Costello M."/>
            <person name="D'Aco K."/>
            <person name="Daza R."/>
            <person name="De Haan G."/>
            <person name="DeGray S."/>
            <person name="DeMaso C."/>
            <person name="Dhargay N."/>
            <person name="Dooley K."/>
            <person name="Dooley E."/>
            <person name="Doricent M."/>
            <person name="Dorje P."/>
            <person name="Dorjee K."/>
            <person name="Dupes A."/>
            <person name="Elong R."/>
            <person name="Falk J."/>
            <person name="Farina A."/>
            <person name="Faro S."/>
            <person name="Ferguson D."/>
            <person name="Fisher S."/>
            <person name="Foley C.D."/>
            <person name="Franke A."/>
            <person name="Friedrich D."/>
            <person name="Gadbois L."/>
            <person name="Gearin G."/>
            <person name="Gearin C.R."/>
            <person name="Giannoukos G."/>
            <person name="Goode T."/>
            <person name="Graham J."/>
            <person name="Grandbois E."/>
            <person name="Grewal S."/>
            <person name="Gyaltsen K."/>
            <person name="Hafez N."/>
            <person name="Hagos B."/>
            <person name="Hall J."/>
            <person name="Henson C."/>
            <person name="Hollinger A."/>
            <person name="Honan T."/>
            <person name="Huard M.D."/>
            <person name="Hughes L."/>
            <person name="Hurhula B."/>
            <person name="Husby M.E."/>
            <person name="Kamat A."/>
            <person name="Kanga B."/>
            <person name="Kashin S."/>
            <person name="Khazanovich D."/>
            <person name="Kisner P."/>
            <person name="Lance K."/>
            <person name="Lara M."/>
            <person name="Lee W."/>
            <person name="Lennon N."/>
            <person name="Letendre F."/>
            <person name="LeVine R."/>
            <person name="Lipovsky A."/>
            <person name="Liu X."/>
            <person name="Liu J."/>
            <person name="Liu S."/>
            <person name="Lokyitsang T."/>
            <person name="Lokyitsang Y."/>
            <person name="Lubonja R."/>
            <person name="Lui A."/>
            <person name="MacDonald P."/>
            <person name="Magnisalis V."/>
            <person name="Maru K."/>
            <person name="Matthews C."/>
            <person name="McCusker W."/>
            <person name="McDonough S."/>
            <person name="Mehta T."/>
            <person name="Meldrim J."/>
            <person name="Meneus L."/>
            <person name="Mihai O."/>
            <person name="Mihalev A."/>
            <person name="Mihova T."/>
            <person name="Mittelman R."/>
            <person name="Mlenga V."/>
            <person name="Montmayeur A."/>
            <person name="Mulrain L."/>
            <person name="Navidi A."/>
            <person name="Naylor J."/>
            <person name="Negash T."/>
            <person name="Nguyen T."/>
            <person name="Nguyen N."/>
            <person name="Nicol R."/>
            <person name="Norbu C."/>
            <person name="Norbu N."/>
            <person name="Novod N."/>
            <person name="O'Neill B."/>
            <person name="Osman S."/>
            <person name="Markiewicz E."/>
            <person name="Oyono O.L."/>
            <person name="Patti C."/>
            <person name="Phunkhang P."/>
            <person name="Pierre F."/>
            <person name="Priest M."/>
            <person name="Raghuraman S."/>
            <person name="Rege F."/>
            <person name="Reyes R."/>
            <person name="Rise C."/>
            <person name="Rogov P."/>
            <person name="Ross K."/>
            <person name="Ryan E."/>
            <person name="Settipalli S."/>
            <person name="Shea T."/>
            <person name="Sherpa N."/>
            <person name="Shi L."/>
            <person name="Shih D."/>
            <person name="Sparrow T."/>
            <person name="Spaulding J."/>
            <person name="Stalker J."/>
            <person name="Stange-Thomann N."/>
            <person name="Stavropoulos S."/>
            <person name="Stone C."/>
            <person name="Strader C."/>
            <person name="Tesfaye S."/>
            <person name="Thomson T."/>
            <person name="Thoulutsang Y."/>
            <person name="Thoulutsang D."/>
            <person name="Topham K."/>
            <person name="Topping I."/>
            <person name="Tsamla T."/>
            <person name="Vassiliev H."/>
            <person name="Vo A."/>
            <person name="Wangchuk T."/>
            <person name="Wangdi T."/>
            <person name="Weiand M."/>
            <person name="Wilkinson J."/>
            <person name="Wilson A."/>
            <person name="Yadav S."/>
            <person name="Young G."/>
            <person name="Yu Q."/>
            <person name="Zembek L."/>
            <person name="Zhong D."/>
            <person name="Zimmer A."/>
            <person name="Zwirko Z."/>
            <person name="Jaffe D.B."/>
            <person name="Alvarez P."/>
            <person name="Brockman W."/>
            <person name="Butler J."/>
            <person name="Chin C."/>
            <person name="Gnerre S."/>
            <person name="Grabherr M."/>
            <person name="Kleber M."/>
            <person name="Mauceli E."/>
            <person name="MacCallum I."/>
        </authorList>
    </citation>
    <scope>NUCLEOTIDE SEQUENCE [LARGE SCALE GENOMIC DNA]</scope>
    <source>
        <strain evidence="5">Tucson 15287-2541.00</strain>
    </source>
</reference>
<dbReference type="PhylomeDB" id="B4K0V6"/>
<sequence length="232" mass="25198">MELVAGRLKADDKKRFVSEPHIIETDKEDADVGIGAGYGELSKDDFDEDYFLEKISMLQLRLDEAQKTLQAERDDKHELHKSIEKLALELQDGVDANRTAAPNYEVSPTKIDKCPLLNGSGIAGVAATATGTVVGAITTPAPTTTTVVKGDARKSSAHNSINEDGHTQSNDVSIIEDDLSDLDLEITNVEEDEDNRPNADELQKKLDKIVRALLGSVLSTLLEAAQGGWHLH</sequence>
<feature type="region of interest" description="Disordered" evidence="3">
    <location>
        <begin position="150"/>
        <end position="172"/>
    </location>
</feature>
<feature type="coiled-coil region" evidence="2">
    <location>
        <begin position="55"/>
        <end position="89"/>
    </location>
</feature>
<dbReference type="PANTHER" id="PTHR46292:SF1">
    <property type="entry name" value="COILED-COIL DOMAIN-CONTAINING PROTEIN 102A"/>
    <property type="match status" value="1"/>
</dbReference>
<organism evidence="5">
    <name type="scientific">Drosophila grimshawi</name>
    <name type="common">Hawaiian fruit fly</name>
    <name type="synonym">Idiomyia grimshawi</name>
    <dbReference type="NCBI Taxonomy" id="7222"/>
    <lineage>
        <taxon>Eukaryota</taxon>
        <taxon>Metazoa</taxon>
        <taxon>Ecdysozoa</taxon>
        <taxon>Arthropoda</taxon>
        <taxon>Hexapoda</taxon>
        <taxon>Insecta</taxon>
        <taxon>Pterygota</taxon>
        <taxon>Neoptera</taxon>
        <taxon>Endopterygota</taxon>
        <taxon>Diptera</taxon>
        <taxon>Brachycera</taxon>
        <taxon>Muscomorpha</taxon>
        <taxon>Ephydroidea</taxon>
        <taxon>Drosophilidae</taxon>
        <taxon>Drosophila</taxon>
        <taxon>Hawaiian Drosophila</taxon>
    </lineage>
</organism>